<organism evidence="1 2">
    <name type="scientific">Tsuneonella deserti</name>
    <dbReference type="NCBI Taxonomy" id="2035528"/>
    <lineage>
        <taxon>Bacteria</taxon>
        <taxon>Pseudomonadati</taxon>
        <taxon>Pseudomonadota</taxon>
        <taxon>Alphaproteobacteria</taxon>
        <taxon>Sphingomonadales</taxon>
        <taxon>Erythrobacteraceae</taxon>
        <taxon>Tsuneonella</taxon>
    </lineage>
</organism>
<dbReference type="EMBL" id="BMKL01000001">
    <property type="protein sequence ID" value="GGD90124.1"/>
    <property type="molecule type" value="Genomic_DNA"/>
</dbReference>
<accession>A0ABQ1S5E6</accession>
<evidence type="ECO:0000313" key="2">
    <source>
        <dbReference type="Proteomes" id="UP000619041"/>
    </source>
</evidence>
<evidence type="ECO:0008006" key="3">
    <source>
        <dbReference type="Google" id="ProtNLM"/>
    </source>
</evidence>
<dbReference type="RefSeq" id="WP_188643879.1">
    <property type="nucleotide sequence ID" value="NZ_BMKL01000001.1"/>
</dbReference>
<gene>
    <name evidence="1" type="ORF">GCM10011515_07170</name>
</gene>
<proteinExistence type="predicted"/>
<reference evidence="2" key="1">
    <citation type="journal article" date="2019" name="Int. J. Syst. Evol. Microbiol.">
        <title>The Global Catalogue of Microorganisms (GCM) 10K type strain sequencing project: providing services to taxonomists for standard genome sequencing and annotation.</title>
        <authorList>
            <consortium name="The Broad Institute Genomics Platform"/>
            <consortium name="The Broad Institute Genome Sequencing Center for Infectious Disease"/>
            <person name="Wu L."/>
            <person name="Ma J."/>
        </authorList>
    </citation>
    <scope>NUCLEOTIDE SEQUENCE [LARGE SCALE GENOMIC DNA]</scope>
    <source>
        <strain evidence="2">CGMCC 1.15959</strain>
    </source>
</reference>
<sequence length="187" mass="19688">MKRLSALLLASLAACRPPASDGYVQRIELATDRTGPRVLAQSPDVAGAIWAGSGGPGRIVFGKPGQAPYLAIACTGSGGNRAIEITRFAETDPGAKGMMALIGNGHVERLKIDAVNNGRGWLWQGRYRPTDTRLEALTGTRKLELTIPGAGTLKLEGSNEPGQLVELCRRLSAPEVRNQPAAVLPPA</sequence>
<dbReference type="Proteomes" id="UP000619041">
    <property type="component" value="Unassembled WGS sequence"/>
</dbReference>
<keyword evidence="2" id="KW-1185">Reference proteome</keyword>
<dbReference type="PROSITE" id="PS51257">
    <property type="entry name" value="PROKAR_LIPOPROTEIN"/>
    <property type="match status" value="1"/>
</dbReference>
<name>A0ABQ1S5E6_9SPHN</name>
<protein>
    <recommendedName>
        <fullName evidence="3">Lipoprotein</fullName>
    </recommendedName>
</protein>
<evidence type="ECO:0000313" key="1">
    <source>
        <dbReference type="EMBL" id="GGD90124.1"/>
    </source>
</evidence>
<comment type="caution">
    <text evidence="1">The sequence shown here is derived from an EMBL/GenBank/DDBJ whole genome shotgun (WGS) entry which is preliminary data.</text>
</comment>